<proteinExistence type="predicted"/>
<dbReference type="EMBL" id="CAUYUJ010005589">
    <property type="protein sequence ID" value="CAK0814270.1"/>
    <property type="molecule type" value="Genomic_DNA"/>
</dbReference>
<organism evidence="2 3">
    <name type="scientific">Prorocentrum cordatum</name>
    <dbReference type="NCBI Taxonomy" id="2364126"/>
    <lineage>
        <taxon>Eukaryota</taxon>
        <taxon>Sar</taxon>
        <taxon>Alveolata</taxon>
        <taxon>Dinophyceae</taxon>
        <taxon>Prorocentrales</taxon>
        <taxon>Prorocentraceae</taxon>
        <taxon>Prorocentrum</taxon>
    </lineage>
</organism>
<gene>
    <name evidence="2" type="ORF">PCOR1329_LOCUS17922</name>
</gene>
<keyword evidence="3" id="KW-1185">Reference proteome</keyword>
<evidence type="ECO:0000256" key="1">
    <source>
        <dbReference type="SAM" id="MobiDB-lite"/>
    </source>
</evidence>
<reference evidence="2" key="1">
    <citation type="submission" date="2023-10" db="EMBL/GenBank/DDBJ databases">
        <authorList>
            <person name="Chen Y."/>
            <person name="Shah S."/>
            <person name="Dougan E. K."/>
            <person name="Thang M."/>
            <person name="Chan C."/>
        </authorList>
    </citation>
    <scope>NUCLEOTIDE SEQUENCE [LARGE SCALE GENOMIC DNA]</scope>
</reference>
<accession>A0ABN9R617</accession>
<sequence>GDDPSMWLKPPYHHFREAFAAQAAADLGRPLVRGPAEVGDAAPGPPPGHPQQWVGTQVGQPGDPPPVSGGGVEVPAIDQRLLEEVVQLDLFDHQGVTYKVADLGNACWVDRHFS</sequence>
<feature type="non-terminal residue" evidence="2">
    <location>
        <position position="114"/>
    </location>
</feature>
<evidence type="ECO:0000313" key="2">
    <source>
        <dbReference type="EMBL" id="CAK0814270.1"/>
    </source>
</evidence>
<name>A0ABN9R617_9DINO</name>
<protein>
    <submittedName>
        <fullName evidence="2">Uncharacterized protein</fullName>
    </submittedName>
</protein>
<dbReference type="Proteomes" id="UP001189429">
    <property type="component" value="Unassembled WGS sequence"/>
</dbReference>
<feature type="non-terminal residue" evidence="2">
    <location>
        <position position="1"/>
    </location>
</feature>
<comment type="caution">
    <text evidence="2">The sequence shown here is derived from an EMBL/GenBank/DDBJ whole genome shotgun (WGS) entry which is preliminary data.</text>
</comment>
<feature type="region of interest" description="Disordered" evidence="1">
    <location>
        <begin position="32"/>
        <end position="73"/>
    </location>
</feature>
<evidence type="ECO:0000313" key="3">
    <source>
        <dbReference type="Proteomes" id="UP001189429"/>
    </source>
</evidence>